<feature type="compositionally biased region" description="Polar residues" evidence="5">
    <location>
        <begin position="34"/>
        <end position="47"/>
    </location>
</feature>
<dbReference type="AlphaFoldDB" id="A0AA39U4R8"/>
<gene>
    <name evidence="9" type="ORF">JMJ35_009665</name>
</gene>
<proteinExistence type="predicted"/>
<dbReference type="Pfam" id="PF00892">
    <property type="entry name" value="EamA"/>
    <property type="match status" value="1"/>
</dbReference>
<feature type="domain" description="DUF3955" evidence="8">
    <location>
        <begin position="59"/>
        <end position="110"/>
    </location>
</feature>
<reference evidence="9" key="1">
    <citation type="submission" date="2023-03" db="EMBL/GenBank/DDBJ databases">
        <title>Complete genome of Cladonia borealis.</title>
        <authorList>
            <person name="Park H."/>
        </authorList>
    </citation>
    <scope>NUCLEOTIDE SEQUENCE</scope>
    <source>
        <strain evidence="9">ANT050790</strain>
    </source>
</reference>
<organism evidence="9 10">
    <name type="scientific">Cladonia borealis</name>
    <dbReference type="NCBI Taxonomy" id="184061"/>
    <lineage>
        <taxon>Eukaryota</taxon>
        <taxon>Fungi</taxon>
        <taxon>Dikarya</taxon>
        <taxon>Ascomycota</taxon>
        <taxon>Pezizomycotina</taxon>
        <taxon>Lecanoromycetes</taxon>
        <taxon>OSLEUM clade</taxon>
        <taxon>Lecanoromycetidae</taxon>
        <taxon>Lecanorales</taxon>
        <taxon>Lecanorineae</taxon>
        <taxon>Cladoniaceae</taxon>
        <taxon>Cladonia</taxon>
    </lineage>
</organism>
<evidence type="ECO:0000313" key="10">
    <source>
        <dbReference type="Proteomes" id="UP001166286"/>
    </source>
</evidence>
<feature type="transmembrane region" description="Helical" evidence="6">
    <location>
        <begin position="284"/>
        <end position="306"/>
    </location>
</feature>
<feature type="transmembrane region" description="Helical" evidence="6">
    <location>
        <begin position="60"/>
        <end position="79"/>
    </location>
</feature>
<dbReference type="Pfam" id="PF13127">
    <property type="entry name" value="DUF3955"/>
    <property type="match status" value="1"/>
</dbReference>
<evidence type="ECO:0000259" key="8">
    <source>
        <dbReference type="Pfam" id="PF13127"/>
    </source>
</evidence>
<comment type="caution">
    <text evidence="9">The sequence shown here is derived from an EMBL/GenBank/DDBJ whole genome shotgun (WGS) entry which is preliminary data.</text>
</comment>
<feature type="transmembrane region" description="Helical" evidence="6">
    <location>
        <begin position="91"/>
        <end position="111"/>
    </location>
</feature>
<accession>A0AA39U4R8</accession>
<name>A0AA39U4R8_9LECA</name>
<protein>
    <recommendedName>
        <fullName evidence="11">EamA domain-containing protein</fullName>
    </recommendedName>
</protein>
<evidence type="ECO:0000256" key="2">
    <source>
        <dbReference type="ARBA" id="ARBA00022692"/>
    </source>
</evidence>
<dbReference type="PANTHER" id="PTHR23051">
    <property type="entry name" value="SOLUTE CARRIER FAMILY 35, MEMBER F5"/>
    <property type="match status" value="1"/>
</dbReference>
<dbReference type="EMBL" id="JAFEKC020000022">
    <property type="protein sequence ID" value="KAK0507776.1"/>
    <property type="molecule type" value="Genomic_DNA"/>
</dbReference>
<feature type="region of interest" description="Disordered" evidence="5">
    <location>
        <begin position="141"/>
        <end position="165"/>
    </location>
</feature>
<feature type="transmembrane region" description="Helical" evidence="6">
    <location>
        <begin position="190"/>
        <end position="208"/>
    </location>
</feature>
<dbReference type="PANTHER" id="PTHR23051:SF0">
    <property type="entry name" value="SOLUTE CARRIER FAMILY 35 MEMBER F5"/>
    <property type="match status" value="1"/>
</dbReference>
<evidence type="ECO:0008006" key="11">
    <source>
        <dbReference type="Google" id="ProtNLM"/>
    </source>
</evidence>
<evidence type="ECO:0000259" key="7">
    <source>
        <dbReference type="Pfam" id="PF00892"/>
    </source>
</evidence>
<evidence type="ECO:0000256" key="3">
    <source>
        <dbReference type="ARBA" id="ARBA00022989"/>
    </source>
</evidence>
<dbReference type="Proteomes" id="UP001166286">
    <property type="component" value="Unassembled WGS sequence"/>
</dbReference>
<evidence type="ECO:0000313" key="9">
    <source>
        <dbReference type="EMBL" id="KAK0507776.1"/>
    </source>
</evidence>
<feature type="compositionally biased region" description="Basic and acidic residues" evidence="5">
    <location>
        <begin position="24"/>
        <end position="33"/>
    </location>
</feature>
<feature type="transmembrane region" description="Helical" evidence="6">
    <location>
        <begin position="214"/>
        <end position="238"/>
    </location>
</feature>
<feature type="domain" description="EamA" evidence="7">
    <location>
        <begin position="197"/>
        <end position="262"/>
    </location>
</feature>
<evidence type="ECO:0000256" key="6">
    <source>
        <dbReference type="SAM" id="Phobius"/>
    </source>
</evidence>
<dbReference type="GO" id="GO:0000329">
    <property type="term" value="C:fungal-type vacuole membrane"/>
    <property type="evidence" value="ECO:0007669"/>
    <property type="project" value="TreeGrafter"/>
</dbReference>
<feature type="transmembrane region" description="Helical" evidence="6">
    <location>
        <begin position="245"/>
        <end position="264"/>
    </location>
</feature>
<evidence type="ECO:0000256" key="1">
    <source>
        <dbReference type="ARBA" id="ARBA00004141"/>
    </source>
</evidence>
<sequence length="465" mass="51594">MSGPMPPVPADEFVLPLPAAHDESTEPLRRSMDSSHSQTFSAKPSQGGQKSAWKIWRHTVGIALLLATVVMWTASNFLASTIFANDSYSKPYFVTYINSSFFAVLLIPVAAKRLWASGGSVQGAIHGQDRATKYQPLAEDENQDFMKPDDEDGTQPAGRSPRSRLMIEEPMTNPAMTAGSVDRPLNIRETAWLSFEFCILWFLANYFTAACLEYTTVASATILSSTSGVWTLAFGTLLNVEKFSIRKLIGVLASLAGIILISSIDVSADQDKNRGSFPHKSHKQIAIGDILAFASAVMYGIYTTVMKKKIGDESRADMFMFFGFVGLFNIITLLPGFFVLHFTGIETFALPPTRRILVIVMVNSLTSLISDICWAYSMLLTSPLVTTVGLSLTIPLSLVGQMIEYSQNRGVLYWLGACIVLLAFIFINYESTHSNGDNDDKEQTSLPERLRDYWHRIQDRFKPQR</sequence>
<keyword evidence="3 6" id="KW-1133">Transmembrane helix</keyword>
<feature type="compositionally biased region" description="Acidic residues" evidence="5">
    <location>
        <begin position="141"/>
        <end position="153"/>
    </location>
</feature>
<dbReference type="InterPro" id="IPR000620">
    <property type="entry name" value="EamA_dom"/>
</dbReference>
<keyword evidence="10" id="KW-1185">Reference proteome</keyword>
<dbReference type="InterPro" id="IPR025016">
    <property type="entry name" value="DUF3955"/>
</dbReference>
<dbReference type="InterPro" id="IPR037185">
    <property type="entry name" value="EmrE-like"/>
</dbReference>
<feature type="transmembrane region" description="Helical" evidence="6">
    <location>
        <begin position="318"/>
        <end position="342"/>
    </location>
</feature>
<dbReference type="SUPFAM" id="SSF103481">
    <property type="entry name" value="Multidrug resistance efflux transporter EmrE"/>
    <property type="match status" value="1"/>
</dbReference>
<feature type="transmembrane region" description="Helical" evidence="6">
    <location>
        <begin position="411"/>
        <end position="429"/>
    </location>
</feature>
<evidence type="ECO:0000256" key="5">
    <source>
        <dbReference type="SAM" id="MobiDB-lite"/>
    </source>
</evidence>
<comment type="subcellular location">
    <subcellularLocation>
        <location evidence="1">Membrane</location>
        <topology evidence="1">Multi-pass membrane protein</topology>
    </subcellularLocation>
</comment>
<keyword evidence="2 6" id="KW-0812">Transmembrane</keyword>
<evidence type="ECO:0000256" key="4">
    <source>
        <dbReference type="ARBA" id="ARBA00023136"/>
    </source>
</evidence>
<feature type="region of interest" description="Disordered" evidence="5">
    <location>
        <begin position="24"/>
        <end position="47"/>
    </location>
</feature>
<keyword evidence="4 6" id="KW-0472">Membrane</keyword>